<evidence type="ECO:0000313" key="2">
    <source>
        <dbReference type="EMBL" id="CAB3261534.1"/>
    </source>
</evidence>
<organism evidence="2">
    <name type="scientific">Phallusia mammillata</name>
    <dbReference type="NCBI Taxonomy" id="59560"/>
    <lineage>
        <taxon>Eukaryota</taxon>
        <taxon>Metazoa</taxon>
        <taxon>Chordata</taxon>
        <taxon>Tunicata</taxon>
        <taxon>Ascidiacea</taxon>
        <taxon>Phlebobranchia</taxon>
        <taxon>Ascidiidae</taxon>
        <taxon>Phallusia</taxon>
    </lineage>
</organism>
<dbReference type="AlphaFoldDB" id="A0A6F9DFW8"/>
<protein>
    <submittedName>
        <fullName evidence="2">Uncharacterized protein LOC100177071</fullName>
    </submittedName>
</protein>
<dbReference type="EMBL" id="LR786495">
    <property type="protein sequence ID" value="CAB3261534.1"/>
    <property type="molecule type" value="mRNA"/>
</dbReference>
<accession>A0A6F9DFW8</accession>
<proteinExistence type="evidence at transcript level"/>
<gene>
    <name evidence="2" type="primary">LOC100177071</name>
</gene>
<evidence type="ECO:0000256" key="1">
    <source>
        <dbReference type="SAM" id="MobiDB-lite"/>
    </source>
</evidence>
<reference evidence="2" key="1">
    <citation type="submission" date="2020-04" db="EMBL/GenBank/DDBJ databases">
        <authorList>
            <person name="Neveu A P."/>
        </authorList>
    </citation>
    <scope>NUCLEOTIDE SEQUENCE</scope>
    <source>
        <tissue evidence="2">Whole embryo</tissue>
    </source>
</reference>
<sequence length="249" mass="28194">MPNFHQLLSTNSNAEINRILRKYENQISRRKFAGDWVLASYVDMETAFNRVSFYADQLEEMWTNTQNSNTEAGFISQRLTPQGEQLAQHDDCLVFRRLRNPLPCISLTDTGALRGYMRRCHNAMCDDKSHVTEENIEFLSQITDTVWRVVENLSEGNCKIERTDEKVATTTALPEVSTTSPVEMCDQPILQGSTGGSINTTTTTTATCRITSLSLELCNTRVSGPWAHLNGKSAWRPKKGRKSSNLQHW</sequence>
<name>A0A6F9DFW8_9ASCI</name>
<feature type="region of interest" description="Disordered" evidence="1">
    <location>
        <begin position="229"/>
        <end position="249"/>
    </location>
</feature>